<evidence type="ECO:0000256" key="1">
    <source>
        <dbReference type="SAM" id="MobiDB-lite"/>
    </source>
</evidence>
<accession>A0AAD5LT70</accession>
<keyword evidence="3" id="KW-1185">Reference proteome</keyword>
<name>A0AAD5LT70_PARTN</name>
<feature type="region of interest" description="Disordered" evidence="1">
    <location>
        <begin position="408"/>
        <end position="428"/>
    </location>
</feature>
<organism evidence="2 3">
    <name type="scientific">Parelaphostrongylus tenuis</name>
    <name type="common">Meningeal worm</name>
    <dbReference type="NCBI Taxonomy" id="148309"/>
    <lineage>
        <taxon>Eukaryota</taxon>
        <taxon>Metazoa</taxon>
        <taxon>Ecdysozoa</taxon>
        <taxon>Nematoda</taxon>
        <taxon>Chromadorea</taxon>
        <taxon>Rhabditida</taxon>
        <taxon>Rhabditina</taxon>
        <taxon>Rhabditomorpha</taxon>
        <taxon>Strongyloidea</taxon>
        <taxon>Metastrongylidae</taxon>
        <taxon>Parelaphostrongylus</taxon>
    </lineage>
</organism>
<reference evidence="2" key="1">
    <citation type="submission" date="2021-06" db="EMBL/GenBank/DDBJ databases">
        <title>Parelaphostrongylus tenuis whole genome reference sequence.</title>
        <authorList>
            <person name="Garwood T.J."/>
            <person name="Larsen P.A."/>
            <person name="Fountain-Jones N.M."/>
            <person name="Garbe J.R."/>
            <person name="Macchietto M.G."/>
            <person name="Kania S.A."/>
            <person name="Gerhold R.W."/>
            <person name="Richards J.E."/>
            <person name="Wolf T.M."/>
        </authorList>
    </citation>
    <scope>NUCLEOTIDE SEQUENCE</scope>
    <source>
        <strain evidence="2">MNPRO001-30</strain>
        <tissue evidence="2">Meninges</tissue>
    </source>
</reference>
<sequence>MPICATSPNPLKVPELLRFPRLAINLPLYVAVRHLGESHTHLLDHSAKSRFMMENSDDCHPKTMEECNTAADALMAKINEQLKFESRPLNHGKENVLTLHEYDALFLADMKNCEDAVDSILCLAKKQKAYLEAMVTVKELEFSMPHAITDAITRLSQQNINSTELQERMDRGDFTSLISTEVQGSSTNCSSLNDVACTTAIAIGSLRLNDENDDGERPDLHSKSEFRPPVDLSFASLSAYRVRERPKYSEATLRMLGRMDKPTETRKITPAVETQMSNSELSRDASRPNCERAVCKEIAGSGGSTLDGSIIVNDGGGCEQNGVRPFSPVARVLQQPNFDDTGMDSLCEPVKMPSSIIRPKPLRPSEVSKVTFENIMKYGSVLQPRNSVDYPESDVERNTECESLWESSYRPRPRPKFTSSFGRLLNRE</sequence>
<dbReference type="Proteomes" id="UP001196413">
    <property type="component" value="Unassembled WGS sequence"/>
</dbReference>
<dbReference type="EMBL" id="JAHQIW010000161">
    <property type="protein sequence ID" value="KAJ1346352.1"/>
    <property type="molecule type" value="Genomic_DNA"/>
</dbReference>
<evidence type="ECO:0000313" key="3">
    <source>
        <dbReference type="Proteomes" id="UP001196413"/>
    </source>
</evidence>
<evidence type="ECO:0000313" key="2">
    <source>
        <dbReference type="EMBL" id="KAJ1346352.1"/>
    </source>
</evidence>
<dbReference type="AlphaFoldDB" id="A0AAD5LT70"/>
<protein>
    <submittedName>
        <fullName evidence="2">Uncharacterized protein</fullName>
    </submittedName>
</protein>
<proteinExistence type="predicted"/>
<gene>
    <name evidence="2" type="ORF">KIN20_001117</name>
</gene>
<comment type="caution">
    <text evidence="2">The sequence shown here is derived from an EMBL/GenBank/DDBJ whole genome shotgun (WGS) entry which is preliminary data.</text>
</comment>